<dbReference type="AlphaFoldDB" id="A0A5C1HWK3"/>
<dbReference type="InterPro" id="IPR014756">
    <property type="entry name" value="Ig_E-set"/>
</dbReference>
<accession>A0A5C1HWK3</accession>
<evidence type="ECO:0000256" key="8">
    <source>
        <dbReference type="ARBA" id="ARBA00023065"/>
    </source>
</evidence>
<dbReference type="GO" id="GO:0034765">
    <property type="term" value="P:regulation of monoatomic ion transmembrane transport"/>
    <property type="evidence" value="ECO:0007669"/>
    <property type="project" value="TreeGrafter"/>
</dbReference>
<dbReference type="InterPro" id="IPR016449">
    <property type="entry name" value="K_chnl_inward-rec_Kir"/>
</dbReference>
<dbReference type="PRINTS" id="PR00169">
    <property type="entry name" value="KCHANNEL"/>
</dbReference>
<evidence type="ECO:0000256" key="2">
    <source>
        <dbReference type="ARBA" id="ARBA00022448"/>
    </source>
</evidence>
<dbReference type="Gene3D" id="2.60.40.1400">
    <property type="entry name" value="G protein-activated inward rectifier potassium channel 1"/>
    <property type="match status" value="1"/>
</dbReference>
<gene>
    <name evidence="14" type="ORF">DEO27_003990</name>
</gene>
<dbReference type="GO" id="GO:0034702">
    <property type="term" value="C:monoatomic ion channel complex"/>
    <property type="evidence" value="ECO:0007669"/>
    <property type="project" value="UniProtKB-KW"/>
</dbReference>
<keyword evidence="8" id="KW-0406">Ion transport</keyword>
<dbReference type="InterPro" id="IPR013099">
    <property type="entry name" value="K_chnl_dom"/>
</dbReference>
<evidence type="ECO:0000256" key="11">
    <source>
        <dbReference type="SAM" id="Phobius"/>
    </source>
</evidence>
<dbReference type="KEGG" id="mrub:DEO27_003990"/>
<comment type="subcellular location">
    <subcellularLocation>
        <location evidence="1">Membrane</location>
        <topology evidence="1">Multi-pass membrane protein</topology>
    </subcellularLocation>
</comment>
<dbReference type="InterPro" id="IPR013518">
    <property type="entry name" value="K_chnl_inward-rec_Kir_cyto"/>
</dbReference>
<dbReference type="GO" id="GO:0005242">
    <property type="term" value="F:inward rectifier potassium channel activity"/>
    <property type="evidence" value="ECO:0007669"/>
    <property type="project" value="InterPro"/>
</dbReference>
<evidence type="ECO:0000256" key="4">
    <source>
        <dbReference type="ARBA" id="ARBA00022692"/>
    </source>
</evidence>
<evidence type="ECO:0000259" key="12">
    <source>
        <dbReference type="Pfam" id="PF07885"/>
    </source>
</evidence>
<dbReference type="PRINTS" id="PR01320">
    <property type="entry name" value="KIRCHANNEL"/>
</dbReference>
<keyword evidence="10" id="KW-0407">Ion channel</keyword>
<feature type="domain" description="Inward rectifier potassium channel C-terminal" evidence="13">
    <location>
        <begin position="159"/>
        <end position="309"/>
    </location>
</feature>
<keyword evidence="15" id="KW-1185">Reference proteome</keyword>
<name>A0A5C1HWK3_9SPHI</name>
<dbReference type="GO" id="GO:1990573">
    <property type="term" value="P:potassium ion import across plasma membrane"/>
    <property type="evidence" value="ECO:0007669"/>
    <property type="project" value="TreeGrafter"/>
</dbReference>
<dbReference type="Gene3D" id="1.10.287.70">
    <property type="match status" value="1"/>
</dbReference>
<keyword evidence="6" id="KW-0630">Potassium</keyword>
<evidence type="ECO:0000313" key="15">
    <source>
        <dbReference type="Proteomes" id="UP000251402"/>
    </source>
</evidence>
<dbReference type="SUPFAM" id="SSF81324">
    <property type="entry name" value="Voltage-gated potassium channels"/>
    <property type="match status" value="1"/>
</dbReference>
<dbReference type="EMBL" id="CP043450">
    <property type="protein sequence ID" value="QEM09208.1"/>
    <property type="molecule type" value="Genomic_DNA"/>
</dbReference>
<dbReference type="PANTHER" id="PTHR11767">
    <property type="entry name" value="INWARD RECTIFIER POTASSIUM CHANNEL"/>
    <property type="match status" value="1"/>
</dbReference>
<dbReference type="OrthoDB" id="9813518at2"/>
<evidence type="ECO:0000256" key="5">
    <source>
        <dbReference type="ARBA" id="ARBA00022882"/>
    </source>
</evidence>
<organism evidence="14 15">
    <name type="scientific">Mucilaginibacter rubeus</name>
    <dbReference type="NCBI Taxonomy" id="2027860"/>
    <lineage>
        <taxon>Bacteria</taxon>
        <taxon>Pseudomonadati</taxon>
        <taxon>Bacteroidota</taxon>
        <taxon>Sphingobacteriia</taxon>
        <taxon>Sphingobacteriales</taxon>
        <taxon>Sphingobacteriaceae</taxon>
        <taxon>Mucilaginibacter</taxon>
    </lineage>
</organism>
<reference evidence="14" key="1">
    <citation type="submission" date="2019-08" db="EMBL/GenBank/DDBJ databases">
        <title>Comparative genome analysis confer to the adaptation heavy metal polluted environment.</title>
        <authorList>
            <person name="Li Y."/>
        </authorList>
    </citation>
    <scope>NUCLEOTIDE SEQUENCE [LARGE SCALE GENOMIC DNA]</scope>
    <source>
        <strain evidence="14">P1</strain>
    </source>
</reference>
<dbReference type="RefSeq" id="WP_112569966.1">
    <property type="nucleotide sequence ID" value="NZ_CP043450.1"/>
</dbReference>
<keyword evidence="7 11" id="KW-1133">Transmembrane helix</keyword>
<feature type="transmembrane region" description="Helical" evidence="11">
    <location>
        <begin position="129"/>
        <end position="150"/>
    </location>
</feature>
<keyword evidence="5" id="KW-0851">Voltage-gated channel</keyword>
<dbReference type="PANTHER" id="PTHR11767:SF102">
    <property type="entry name" value="INWARDLY RECTIFYING POTASSIUM CHANNEL 1, ISOFORM F"/>
    <property type="match status" value="1"/>
</dbReference>
<feature type="domain" description="Potassium channel" evidence="12">
    <location>
        <begin position="71"/>
        <end position="148"/>
    </location>
</feature>
<dbReference type="SUPFAM" id="SSF81296">
    <property type="entry name" value="E set domains"/>
    <property type="match status" value="1"/>
</dbReference>
<evidence type="ECO:0000256" key="9">
    <source>
        <dbReference type="ARBA" id="ARBA00023136"/>
    </source>
</evidence>
<dbReference type="GO" id="GO:0005886">
    <property type="term" value="C:plasma membrane"/>
    <property type="evidence" value="ECO:0007669"/>
    <property type="project" value="TreeGrafter"/>
</dbReference>
<feature type="transmembrane region" description="Helical" evidence="11">
    <location>
        <begin position="61"/>
        <end position="83"/>
    </location>
</feature>
<dbReference type="Pfam" id="PF17655">
    <property type="entry name" value="IRK_C"/>
    <property type="match status" value="1"/>
</dbReference>
<evidence type="ECO:0000256" key="6">
    <source>
        <dbReference type="ARBA" id="ARBA00022958"/>
    </source>
</evidence>
<dbReference type="InterPro" id="IPR041647">
    <property type="entry name" value="IRK_C"/>
</dbReference>
<evidence type="ECO:0000256" key="3">
    <source>
        <dbReference type="ARBA" id="ARBA00022538"/>
    </source>
</evidence>
<evidence type="ECO:0000313" key="14">
    <source>
        <dbReference type="EMBL" id="QEM09208.1"/>
    </source>
</evidence>
<keyword evidence="9 11" id="KW-0472">Membrane</keyword>
<evidence type="ECO:0000256" key="7">
    <source>
        <dbReference type="ARBA" id="ARBA00022989"/>
    </source>
</evidence>
<protein>
    <submittedName>
        <fullName evidence="14">Ion transporter</fullName>
    </submittedName>
</protein>
<proteinExistence type="predicted"/>
<keyword evidence="4 11" id="KW-0812">Transmembrane</keyword>
<evidence type="ECO:0000256" key="10">
    <source>
        <dbReference type="ARBA" id="ARBA00023303"/>
    </source>
</evidence>
<evidence type="ECO:0000256" key="1">
    <source>
        <dbReference type="ARBA" id="ARBA00004141"/>
    </source>
</evidence>
<sequence length="315" mass="35869">MAIRKEKINPEDDLGFGTQPVMKSQPVINKDGTINVKRTGLPFLSTANNYHSLITMSWRKFWVIVFSAYFTVNIIFALIYFSLGSDVLDGKSGNTDFDRFMDAFFFSAQTISTVGYGHISPKGIIPNTIAALESMMGLLAFALATGLLYGRFSRPSAKIMYSRNVLIAPYRDGGRGLMFRLANERKNILIDLEMEVVFSYNDEENGKTVRKFFQLELERTRVSILTLNWTVVHPLDDNSPIKDITPEELQRRQAGLTVSLKTFDDTFSQTIHSRTSYQYDDFIWDAKFKPVFERDETGRVVLDLSRISAYDLVGH</sequence>
<keyword evidence="2" id="KW-0813">Transport</keyword>
<keyword evidence="3" id="KW-0633">Potassium transport</keyword>
<dbReference type="Pfam" id="PF07885">
    <property type="entry name" value="Ion_trans_2"/>
    <property type="match status" value="1"/>
</dbReference>
<dbReference type="Proteomes" id="UP000251402">
    <property type="component" value="Chromosome"/>
</dbReference>
<evidence type="ECO:0000259" key="13">
    <source>
        <dbReference type="Pfam" id="PF17655"/>
    </source>
</evidence>